<evidence type="ECO:0000256" key="1">
    <source>
        <dbReference type="SAM" id="Phobius"/>
    </source>
</evidence>
<feature type="transmembrane region" description="Helical" evidence="1">
    <location>
        <begin position="6"/>
        <end position="29"/>
    </location>
</feature>
<keyword evidence="1" id="KW-0812">Transmembrane</keyword>
<keyword evidence="3" id="KW-1185">Reference proteome</keyword>
<evidence type="ECO:0000313" key="3">
    <source>
        <dbReference type="Proteomes" id="UP000738325"/>
    </source>
</evidence>
<evidence type="ECO:0000313" key="2">
    <source>
        <dbReference type="EMBL" id="KAG0310159.1"/>
    </source>
</evidence>
<keyword evidence="1" id="KW-0472">Membrane</keyword>
<reference evidence="2" key="1">
    <citation type="journal article" date="2020" name="Fungal Divers.">
        <title>Resolving the Mortierellaceae phylogeny through synthesis of multi-gene phylogenetics and phylogenomics.</title>
        <authorList>
            <person name="Vandepol N."/>
            <person name="Liber J."/>
            <person name="Desiro A."/>
            <person name="Na H."/>
            <person name="Kennedy M."/>
            <person name="Barry K."/>
            <person name="Grigoriev I.V."/>
            <person name="Miller A.N."/>
            <person name="O'Donnell K."/>
            <person name="Stajich J.E."/>
            <person name="Bonito G."/>
        </authorList>
    </citation>
    <scope>NUCLEOTIDE SEQUENCE</scope>
    <source>
        <strain evidence="2">REB-010B</strain>
    </source>
</reference>
<dbReference type="AlphaFoldDB" id="A0A9P6ULE2"/>
<name>A0A9P6ULE2_9FUNG</name>
<dbReference type="Proteomes" id="UP000738325">
    <property type="component" value="Unassembled WGS sequence"/>
</dbReference>
<sequence>MVDSTSIIVAVLALAGAIAAAVLTGWTTFYSDERRRLSETEKLVAKYSGPLVLAANDLQSRLYSITETRDPLTWRDSNDRERNNLYRYTCFLVGRYLSWTYIFRHQAQFLYMRGKKGNKLVETMDMIEFTFSVTMQSTGIPFCLWRGEQMAIGELMSYKEEGEQFCLGYSKFITYWDDDSRDIQLWFQSLMRDIDTLADAFCQSQNQHPWVPVPDQRLRQLQHLLIELISILDPHKLQFDRTRNKRCAAATTCPCSHCMSRADQMPTTPTPLPAHSNTTAHQQFALECKKCKHLNLKMQGP</sequence>
<comment type="caution">
    <text evidence="2">The sequence shown here is derived from an EMBL/GenBank/DDBJ whole genome shotgun (WGS) entry which is preliminary data.</text>
</comment>
<proteinExistence type="predicted"/>
<organism evidence="2 3">
    <name type="scientific">Dissophora globulifera</name>
    <dbReference type="NCBI Taxonomy" id="979702"/>
    <lineage>
        <taxon>Eukaryota</taxon>
        <taxon>Fungi</taxon>
        <taxon>Fungi incertae sedis</taxon>
        <taxon>Mucoromycota</taxon>
        <taxon>Mortierellomycotina</taxon>
        <taxon>Mortierellomycetes</taxon>
        <taxon>Mortierellales</taxon>
        <taxon>Mortierellaceae</taxon>
        <taxon>Dissophora</taxon>
    </lineage>
</organism>
<dbReference type="EMBL" id="JAAAIP010001122">
    <property type="protein sequence ID" value="KAG0310159.1"/>
    <property type="molecule type" value="Genomic_DNA"/>
</dbReference>
<accession>A0A9P6ULE2</accession>
<gene>
    <name evidence="2" type="ORF">BGZ99_000628</name>
</gene>
<protein>
    <submittedName>
        <fullName evidence="2">Uncharacterized protein</fullName>
    </submittedName>
</protein>
<dbReference type="OrthoDB" id="531190at2759"/>
<keyword evidence="1" id="KW-1133">Transmembrane helix</keyword>